<evidence type="ECO:0000313" key="1">
    <source>
        <dbReference type="EMBL" id="WCL54082.1"/>
    </source>
</evidence>
<dbReference type="KEGG" id="gso:PH603_16205"/>
<dbReference type="Pfam" id="PF13079">
    <property type="entry name" value="DUF3916"/>
    <property type="match status" value="1"/>
</dbReference>
<dbReference type="InterPro" id="IPR025075">
    <property type="entry name" value="DUF3916"/>
</dbReference>
<reference evidence="1" key="1">
    <citation type="submission" date="2023-01" db="EMBL/GenBank/DDBJ databases">
        <title>The genome sequence of Kordiimonadaceae bacterium 6D33.</title>
        <authorList>
            <person name="Liu Y."/>
        </authorList>
    </citation>
    <scope>NUCLEOTIDE SEQUENCE</scope>
    <source>
        <strain evidence="1">6D33</strain>
    </source>
</reference>
<sequence>MAIIERLKRFRQARAQAQQLRHLARWADGFKDDFPEPDDLVMPFRISCSDWLVEGPDVTNETLALCAGYLLQAGQNMVSARDDGDEDHALVTVMLFWPDFWASRVAVYYSKDLFEIECGPALGAPTGPVLSARLGFDVPRSFAERGAVLGHLSAYRAENEADEDYVPPADDRPWGLPAFEGCDEHQRWLYVESDHPWVRPARK</sequence>
<name>A0AAE9XPX3_9PROT</name>
<gene>
    <name evidence="1" type="ORF">PH603_16205</name>
</gene>
<dbReference type="RefSeq" id="WP_289503801.1">
    <property type="nucleotide sequence ID" value="NZ_CP116805.1"/>
</dbReference>
<dbReference type="Proteomes" id="UP001217500">
    <property type="component" value="Chromosome"/>
</dbReference>
<dbReference type="AlphaFoldDB" id="A0AAE9XPX3"/>
<evidence type="ECO:0000313" key="2">
    <source>
        <dbReference type="Proteomes" id="UP001217500"/>
    </source>
</evidence>
<organism evidence="1 2">
    <name type="scientific">Gimibacter soli</name>
    <dbReference type="NCBI Taxonomy" id="3024400"/>
    <lineage>
        <taxon>Bacteria</taxon>
        <taxon>Pseudomonadati</taxon>
        <taxon>Pseudomonadota</taxon>
        <taxon>Alphaproteobacteria</taxon>
        <taxon>Kordiimonadales</taxon>
        <taxon>Temperatibacteraceae</taxon>
        <taxon>Gimibacter</taxon>
    </lineage>
</organism>
<dbReference type="EMBL" id="CP116805">
    <property type="protein sequence ID" value="WCL54082.1"/>
    <property type="molecule type" value="Genomic_DNA"/>
</dbReference>
<accession>A0AAE9XPX3</accession>
<keyword evidence="2" id="KW-1185">Reference proteome</keyword>
<protein>
    <submittedName>
        <fullName evidence="1">Uncharacterized protein</fullName>
    </submittedName>
</protein>
<proteinExistence type="predicted"/>